<dbReference type="RefSeq" id="WP_188465940.1">
    <property type="nucleotide sequence ID" value="NZ_BAABHU010000012.1"/>
</dbReference>
<organism evidence="9 10">
    <name type="scientific">Marivirga lumbricoides</name>
    <dbReference type="NCBI Taxonomy" id="1046115"/>
    <lineage>
        <taxon>Bacteria</taxon>
        <taxon>Pseudomonadati</taxon>
        <taxon>Bacteroidota</taxon>
        <taxon>Cytophagia</taxon>
        <taxon>Cytophagales</taxon>
        <taxon>Marivirgaceae</taxon>
        <taxon>Marivirga</taxon>
    </lineage>
</organism>
<dbReference type="PANTHER" id="PTHR30026:SF20">
    <property type="entry name" value="OUTER MEMBRANE PROTEIN TOLC"/>
    <property type="match status" value="1"/>
</dbReference>
<keyword evidence="5" id="KW-0812">Transmembrane</keyword>
<dbReference type="Gene3D" id="1.20.1600.10">
    <property type="entry name" value="Outer membrane efflux proteins (OEP)"/>
    <property type="match status" value="1"/>
</dbReference>
<reference evidence="9 10" key="2">
    <citation type="submission" date="2018-03" db="EMBL/GenBank/DDBJ databases">
        <title>Cross-interface Injection: A General Nanoliter Liquid Handling Method Applied to Single Cells Genome Amplification Automated Nanoliter Liquid Handling Applied to Single Cell Multiple Displacement Amplification.</title>
        <authorList>
            <person name="Yun J."/>
            <person name="Xu P."/>
            <person name="Xu J."/>
            <person name="Dai X."/>
            <person name="Wang Y."/>
            <person name="Zheng X."/>
            <person name="Cao C."/>
            <person name="Yi Q."/>
            <person name="Zhu Y."/>
            <person name="Wang L."/>
            <person name="Dong Z."/>
            <person name="Huang Y."/>
            <person name="Huang L."/>
            <person name="Du W."/>
        </authorList>
    </citation>
    <scope>NUCLEOTIDE SEQUENCE [LARGE SCALE GENOMIC DNA]</scope>
    <source>
        <strain evidence="9 10">Z-D1-2</strain>
    </source>
</reference>
<comment type="similarity">
    <text evidence="2">Belongs to the outer membrane factor (OMF) (TC 1.B.17) family.</text>
</comment>
<evidence type="ECO:0000256" key="3">
    <source>
        <dbReference type="ARBA" id="ARBA00022448"/>
    </source>
</evidence>
<reference evidence="11" key="3">
    <citation type="journal article" date="2019" name="Int. J. Syst. Evol. Microbiol.">
        <title>The Global Catalogue of Microorganisms (GCM) 10K type strain sequencing project: providing services to taxonomists for standard genome sequencing and annotation.</title>
        <authorList>
            <consortium name="The Broad Institute Genomics Platform"/>
            <consortium name="The Broad Institute Genome Sequencing Center for Infectious Disease"/>
            <person name="Wu L."/>
            <person name="Ma J."/>
        </authorList>
    </citation>
    <scope>NUCLEOTIDE SEQUENCE [LARGE SCALE GENOMIC DNA]</scope>
    <source>
        <strain evidence="11">CGMCC 1.10832</strain>
    </source>
</reference>
<dbReference type="EMBL" id="BMEC01000012">
    <property type="protein sequence ID" value="GGC46284.1"/>
    <property type="molecule type" value="Genomic_DNA"/>
</dbReference>
<dbReference type="AlphaFoldDB" id="A0A2T4DVN6"/>
<evidence type="ECO:0000256" key="5">
    <source>
        <dbReference type="ARBA" id="ARBA00022692"/>
    </source>
</evidence>
<gene>
    <name evidence="9" type="ORF">C9994_00825</name>
    <name evidence="8" type="ORF">GCM10011506_34840</name>
</gene>
<dbReference type="GO" id="GO:0015562">
    <property type="term" value="F:efflux transmembrane transporter activity"/>
    <property type="evidence" value="ECO:0007669"/>
    <property type="project" value="InterPro"/>
</dbReference>
<evidence type="ECO:0000256" key="6">
    <source>
        <dbReference type="ARBA" id="ARBA00023136"/>
    </source>
</evidence>
<evidence type="ECO:0000313" key="10">
    <source>
        <dbReference type="Proteomes" id="UP000240608"/>
    </source>
</evidence>
<proteinExistence type="inferred from homology"/>
<reference evidence="8" key="4">
    <citation type="submission" date="2024-05" db="EMBL/GenBank/DDBJ databases">
        <authorList>
            <person name="Sun Q."/>
            <person name="Zhou Y."/>
        </authorList>
    </citation>
    <scope>NUCLEOTIDE SEQUENCE</scope>
    <source>
        <strain evidence="8">CGMCC 1.10832</strain>
    </source>
</reference>
<reference evidence="8" key="1">
    <citation type="journal article" date="2014" name="Int. J. Syst. Evol. Microbiol.">
        <title>Complete genome of a new Firmicutes species belonging to the dominant human colonic microbiota ('Ruminococcus bicirculans') reveals two chromosomes and a selective capacity to utilize plant glucans.</title>
        <authorList>
            <consortium name="NISC Comparative Sequencing Program"/>
            <person name="Wegmann U."/>
            <person name="Louis P."/>
            <person name="Goesmann A."/>
            <person name="Henrissat B."/>
            <person name="Duncan S.H."/>
            <person name="Flint H.J."/>
        </authorList>
    </citation>
    <scope>NUCLEOTIDE SEQUENCE</scope>
    <source>
        <strain evidence="8">CGMCC 1.10832</strain>
    </source>
</reference>
<keyword evidence="3" id="KW-0813">Transport</keyword>
<dbReference type="Proteomes" id="UP000240608">
    <property type="component" value="Unassembled WGS sequence"/>
</dbReference>
<dbReference type="SUPFAM" id="SSF56954">
    <property type="entry name" value="Outer membrane efflux proteins (OEP)"/>
    <property type="match status" value="1"/>
</dbReference>
<comment type="caution">
    <text evidence="9">The sequence shown here is derived from an EMBL/GenBank/DDBJ whole genome shotgun (WGS) entry which is preliminary data.</text>
</comment>
<dbReference type="GO" id="GO:1990281">
    <property type="term" value="C:efflux pump complex"/>
    <property type="evidence" value="ECO:0007669"/>
    <property type="project" value="TreeGrafter"/>
</dbReference>
<dbReference type="EMBL" id="PYVU01000003">
    <property type="protein sequence ID" value="PTB97901.1"/>
    <property type="molecule type" value="Genomic_DNA"/>
</dbReference>
<evidence type="ECO:0000256" key="4">
    <source>
        <dbReference type="ARBA" id="ARBA00022452"/>
    </source>
</evidence>
<keyword evidence="6" id="KW-0472">Membrane</keyword>
<evidence type="ECO:0000313" key="8">
    <source>
        <dbReference type="EMBL" id="GGC46284.1"/>
    </source>
</evidence>
<accession>A0A2T4DVN6</accession>
<protein>
    <submittedName>
        <fullName evidence="8">Membrane protein</fullName>
    </submittedName>
</protein>
<evidence type="ECO:0000256" key="1">
    <source>
        <dbReference type="ARBA" id="ARBA00004442"/>
    </source>
</evidence>
<evidence type="ECO:0000313" key="9">
    <source>
        <dbReference type="EMBL" id="PTB97901.1"/>
    </source>
</evidence>
<keyword evidence="11" id="KW-1185">Reference proteome</keyword>
<dbReference type="GO" id="GO:0015288">
    <property type="term" value="F:porin activity"/>
    <property type="evidence" value="ECO:0007669"/>
    <property type="project" value="TreeGrafter"/>
</dbReference>
<dbReference type="PANTHER" id="PTHR30026">
    <property type="entry name" value="OUTER MEMBRANE PROTEIN TOLC"/>
    <property type="match status" value="1"/>
</dbReference>
<evidence type="ECO:0000256" key="2">
    <source>
        <dbReference type="ARBA" id="ARBA00007613"/>
    </source>
</evidence>
<keyword evidence="4" id="KW-1134">Transmembrane beta strand</keyword>
<dbReference type="Proteomes" id="UP000636010">
    <property type="component" value="Unassembled WGS sequence"/>
</dbReference>
<dbReference type="Pfam" id="PF02321">
    <property type="entry name" value="OEP"/>
    <property type="match status" value="2"/>
</dbReference>
<keyword evidence="7" id="KW-0998">Cell outer membrane</keyword>
<dbReference type="InterPro" id="IPR051906">
    <property type="entry name" value="TolC-like"/>
</dbReference>
<comment type="subcellular location">
    <subcellularLocation>
        <location evidence="1">Cell outer membrane</location>
    </subcellularLocation>
</comment>
<name>A0A2T4DVN6_9BACT</name>
<sequence length="488" mass="56455">MNKITVLLITILFFQVSTELVAQRSYTLEEVIEIAKENSPAYKQAETRKENRYWQYRVFKSNFVPQLSLSGTVPNFNNSVVPVTQEDGSTEFRSVFNSNSNVSLNLEQQIGLTGGTVFVSSSLNRFDDFNENFVNYGGDPLSVGFRQPIFSFNELKWDKKIEPLRYEESKREYIEEFEQISKDVARLYFDLLSAQVGIQIAQKNLGNNDTIYKIAQGRYELGKIPENELLQLELSLMNSRQAVAQSKLDLETRQLYLKSYLGLKTTDDLSLVIPNDIPEFSIDPDLALEEALNNRTDAIGFRRRVLEAEKEVDRARGETGLNMDFFGSFGLTNNAQDLPAIYQNAQEQQRIQLGFSIPIVDWGRQKSRVRTAEANFQLVEYTIEQERVDFQQEVYTQVKTLEMLRDQVKITQKADDISQRRYNIAKNRYLIGKISITDLSIALTEKDQAKRDYINSLGNFWQAYYNLRQLTLYDFKENQRLTEQSPNN</sequence>
<dbReference type="GO" id="GO:0009279">
    <property type="term" value="C:cell outer membrane"/>
    <property type="evidence" value="ECO:0007669"/>
    <property type="project" value="UniProtKB-SubCell"/>
</dbReference>
<evidence type="ECO:0000256" key="7">
    <source>
        <dbReference type="ARBA" id="ARBA00023237"/>
    </source>
</evidence>
<evidence type="ECO:0000313" key="11">
    <source>
        <dbReference type="Proteomes" id="UP000636010"/>
    </source>
</evidence>
<dbReference type="InterPro" id="IPR003423">
    <property type="entry name" value="OMP_efflux"/>
</dbReference>